<keyword evidence="1" id="KW-0472">Membrane</keyword>
<evidence type="ECO:0000313" key="3">
    <source>
        <dbReference type="Proteomes" id="UP000435187"/>
    </source>
</evidence>
<reference evidence="2 3" key="1">
    <citation type="submission" date="2019-10" db="EMBL/GenBank/DDBJ databases">
        <title>Gracilibacillus salitolerans sp. nov., a moderate halophile isolated from a saline soil in northwest China.</title>
        <authorList>
            <person name="Gan L."/>
        </authorList>
    </citation>
    <scope>NUCLEOTIDE SEQUENCE [LARGE SCALE GENOMIC DNA]</scope>
    <source>
        <strain evidence="2 3">TP2-8</strain>
    </source>
</reference>
<dbReference type="AlphaFoldDB" id="A0A6N7QWH6"/>
<keyword evidence="1" id="KW-0812">Transmembrane</keyword>
<dbReference type="InterPro" id="IPR015001">
    <property type="entry name" value="DUF1850"/>
</dbReference>
<dbReference type="Pfam" id="PF08905">
    <property type="entry name" value="DUF1850"/>
    <property type="match status" value="1"/>
</dbReference>
<keyword evidence="1" id="KW-1133">Transmembrane helix</keyword>
<dbReference type="Proteomes" id="UP000435187">
    <property type="component" value="Unassembled WGS sequence"/>
</dbReference>
<comment type="caution">
    <text evidence="2">The sequence shown here is derived from an EMBL/GenBank/DDBJ whole genome shotgun (WGS) entry which is preliminary data.</text>
</comment>
<evidence type="ECO:0000313" key="2">
    <source>
        <dbReference type="EMBL" id="MRI66467.1"/>
    </source>
</evidence>
<evidence type="ECO:0000256" key="1">
    <source>
        <dbReference type="SAM" id="Phobius"/>
    </source>
</evidence>
<organism evidence="2 3">
    <name type="scientific">Gracilibacillus thailandensis</name>
    <dbReference type="NCBI Taxonomy" id="563735"/>
    <lineage>
        <taxon>Bacteria</taxon>
        <taxon>Bacillati</taxon>
        <taxon>Bacillota</taxon>
        <taxon>Bacilli</taxon>
        <taxon>Bacillales</taxon>
        <taxon>Bacillaceae</taxon>
        <taxon>Gracilibacillus</taxon>
    </lineage>
</organism>
<accession>A0A6N7QWH6</accession>
<name>A0A6N7QWH6_9BACI</name>
<proteinExistence type="predicted"/>
<protein>
    <submittedName>
        <fullName evidence="2">DUF1850 domain-containing protein</fullName>
    </submittedName>
</protein>
<gene>
    <name evidence="2" type="ORF">GH885_08895</name>
</gene>
<sequence>MNNNSKGKALQRRNAFLATSLVVILLMIGVWLLVPSNYQLVIRDMKTKEILWADTIEKGNRFAHRYIHSVEKSPVKEVFQFSDMGEIRTMESWTKSFGAGLPYQRKGEVAMEDGYYVLKNINRPIHDDVLRMKPSNLYPHTFLFQNQTIYLSEQPFVGRVIEIDVIRSSLWKSFNLNKERDRDG</sequence>
<dbReference type="RefSeq" id="WP_153835187.1">
    <property type="nucleotide sequence ID" value="NZ_JBHUMW010000077.1"/>
</dbReference>
<dbReference type="EMBL" id="WJEE01000016">
    <property type="protein sequence ID" value="MRI66467.1"/>
    <property type="molecule type" value="Genomic_DNA"/>
</dbReference>
<feature type="transmembrane region" description="Helical" evidence="1">
    <location>
        <begin position="15"/>
        <end position="34"/>
    </location>
</feature>
<keyword evidence="3" id="KW-1185">Reference proteome</keyword>